<sequence>MVYIIRCSDGSLYTGITNDLPRRFDDHRRGRGAKYFRGREPLEVVHLEFFPDRASASRREWAIKAMSRPQKLELITGSIPSASPA</sequence>
<dbReference type="InterPro" id="IPR035901">
    <property type="entry name" value="GIY-YIG_endonuc_sf"/>
</dbReference>
<evidence type="ECO:0000313" key="3">
    <source>
        <dbReference type="EMBL" id="HHH12797.1"/>
    </source>
</evidence>
<name>A0A7C5IYA6_9GAMM</name>
<dbReference type="SUPFAM" id="SSF82771">
    <property type="entry name" value="GIY-YIG endonuclease"/>
    <property type="match status" value="1"/>
</dbReference>
<dbReference type="Proteomes" id="UP000886100">
    <property type="component" value="Unassembled WGS sequence"/>
</dbReference>
<dbReference type="Gene3D" id="3.40.1440.10">
    <property type="entry name" value="GIY-YIG endonuclease"/>
    <property type="match status" value="1"/>
</dbReference>
<protein>
    <submittedName>
        <fullName evidence="3">GIY-YIG nuclease family protein</fullName>
    </submittedName>
</protein>
<organism evidence="3">
    <name type="scientific">Thiolapillus brandeum</name>
    <dbReference type="NCBI Taxonomy" id="1076588"/>
    <lineage>
        <taxon>Bacteria</taxon>
        <taxon>Pseudomonadati</taxon>
        <taxon>Pseudomonadota</taxon>
        <taxon>Gammaproteobacteria</taxon>
        <taxon>Chromatiales</taxon>
        <taxon>Sedimenticolaceae</taxon>
        <taxon>Thiolapillus</taxon>
    </lineage>
</organism>
<dbReference type="InterPro" id="IPR000305">
    <property type="entry name" value="GIY-YIG_endonuc"/>
</dbReference>
<comment type="similarity">
    <text evidence="1">Belongs to the UPF0213 family.</text>
</comment>
<feature type="domain" description="GIY-YIG" evidence="2">
    <location>
        <begin position="1"/>
        <end position="73"/>
    </location>
</feature>
<dbReference type="PROSITE" id="PS50164">
    <property type="entry name" value="GIY_YIG"/>
    <property type="match status" value="1"/>
</dbReference>
<dbReference type="AlphaFoldDB" id="A0A7C5IYA6"/>
<dbReference type="Pfam" id="PF01541">
    <property type="entry name" value="GIY-YIG"/>
    <property type="match status" value="1"/>
</dbReference>
<dbReference type="PANTHER" id="PTHR34477">
    <property type="entry name" value="UPF0213 PROTEIN YHBQ"/>
    <property type="match status" value="1"/>
</dbReference>
<gene>
    <name evidence="3" type="ORF">ENJ98_01025</name>
</gene>
<dbReference type="InterPro" id="IPR050190">
    <property type="entry name" value="UPF0213_domain"/>
</dbReference>
<reference evidence="3" key="1">
    <citation type="journal article" date="2020" name="mSystems">
        <title>Genome- and Community-Level Interaction Insights into Carbon Utilization and Element Cycling Functions of Hydrothermarchaeota in Hydrothermal Sediment.</title>
        <authorList>
            <person name="Zhou Z."/>
            <person name="Liu Y."/>
            <person name="Xu W."/>
            <person name="Pan J."/>
            <person name="Luo Z.H."/>
            <person name="Li M."/>
        </authorList>
    </citation>
    <scope>NUCLEOTIDE SEQUENCE [LARGE SCALE GENOMIC DNA]</scope>
    <source>
        <strain evidence="3">HyVt-535</strain>
    </source>
</reference>
<proteinExistence type="inferred from homology"/>
<dbReference type="PANTHER" id="PTHR34477:SF1">
    <property type="entry name" value="UPF0213 PROTEIN YHBQ"/>
    <property type="match status" value="1"/>
</dbReference>
<dbReference type="EMBL" id="DROM01000066">
    <property type="protein sequence ID" value="HHH12797.1"/>
    <property type="molecule type" value="Genomic_DNA"/>
</dbReference>
<accession>A0A7C5IYA6</accession>
<evidence type="ECO:0000256" key="1">
    <source>
        <dbReference type="ARBA" id="ARBA00007435"/>
    </source>
</evidence>
<evidence type="ECO:0000259" key="2">
    <source>
        <dbReference type="PROSITE" id="PS50164"/>
    </source>
</evidence>
<comment type="caution">
    <text evidence="3">The sequence shown here is derived from an EMBL/GenBank/DDBJ whole genome shotgun (WGS) entry which is preliminary data.</text>
</comment>
<dbReference type="CDD" id="cd10456">
    <property type="entry name" value="GIY-YIG_UPF0213"/>
    <property type="match status" value="1"/>
</dbReference>